<evidence type="ECO:0000313" key="1">
    <source>
        <dbReference type="EMBL" id="CAD6996164.1"/>
    </source>
</evidence>
<dbReference type="EMBL" id="CAJHJT010000001">
    <property type="protein sequence ID" value="CAD6996164.1"/>
    <property type="molecule type" value="Genomic_DNA"/>
</dbReference>
<dbReference type="AlphaFoldDB" id="A0A811UBA9"/>
<evidence type="ECO:0000313" key="2">
    <source>
        <dbReference type="Proteomes" id="UP000606786"/>
    </source>
</evidence>
<name>A0A811UBA9_CERCA</name>
<proteinExistence type="predicted"/>
<accession>A0A811UBA9</accession>
<reference evidence="1" key="1">
    <citation type="submission" date="2020-11" db="EMBL/GenBank/DDBJ databases">
        <authorList>
            <person name="Whitehead M."/>
        </authorList>
    </citation>
    <scope>NUCLEOTIDE SEQUENCE</scope>
    <source>
        <strain evidence="1">EGII</strain>
    </source>
</reference>
<sequence>YFDKENWSTVIERHGEINERAKPKEHGLRRIGGDFQVVTKDLVEGSWQLLLNLDSFLQKISIL</sequence>
<dbReference type="Proteomes" id="UP000606786">
    <property type="component" value="Unassembled WGS sequence"/>
</dbReference>
<feature type="non-terminal residue" evidence="1">
    <location>
        <position position="1"/>
    </location>
</feature>
<organism evidence="1 2">
    <name type="scientific">Ceratitis capitata</name>
    <name type="common">Mediterranean fruit fly</name>
    <name type="synonym">Tephritis capitata</name>
    <dbReference type="NCBI Taxonomy" id="7213"/>
    <lineage>
        <taxon>Eukaryota</taxon>
        <taxon>Metazoa</taxon>
        <taxon>Ecdysozoa</taxon>
        <taxon>Arthropoda</taxon>
        <taxon>Hexapoda</taxon>
        <taxon>Insecta</taxon>
        <taxon>Pterygota</taxon>
        <taxon>Neoptera</taxon>
        <taxon>Endopterygota</taxon>
        <taxon>Diptera</taxon>
        <taxon>Brachycera</taxon>
        <taxon>Muscomorpha</taxon>
        <taxon>Tephritoidea</taxon>
        <taxon>Tephritidae</taxon>
        <taxon>Ceratitis</taxon>
        <taxon>Ceratitis</taxon>
    </lineage>
</organism>
<keyword evidence="2" id="KW-1185">Reference proteome</keyword>
<protein>
    <submittedName>
        <fullName evidence="1">(Mediterranean fruit fly) hypothetical protein</fullName>
    </submittedName>
</protein>
<comment type="caution">
    <text evidence="1">The sequence shown here is derived from an EMBL/GenBank/DDBJ whole genome shotgun (WGS) entry which is preliminary data.</text>
</comment>
<gene>
    <name evidence="1" type="ORF">CCAP1982_LOCUS4856</name>
</gene>